<dbReference type="EMBL" id="CM023489">
    <property type="protein sequence ID" value="KAH6922694.1"/>
    <property type="molecule type" value="Genomic_DNA"/>
</dbReference>
<dbReference type="Proteomes" id="UP000821845">
    <property type="component" value="Chromosome 9"/>
</dbReference>
<protein>
    <submittedName>
        <fullName evidence="1">Uncharacterized protein</fullName>
    </submittedName>
</protein>
<evidence type="ECO:0000313" key="1">
    <source>
        <dbReference type="EMBL" id="KAH6922694.1"/>
    </source>
</evidence>
<reference evidence="1" key="1">
    <citation type="submission" date="2020-05" db="EMBL/GenBank/DDBJ databases">
        <title>Large-scale comparative analyses of tick genomes elucidate their genetic diversity and vector capacities.</title>
        <authorList>
            <person name="Jia N."/>
            <person name="Wang J."/>
            <person name="Shi W."/>
            <person name="Du L."/>
            <person name="Sun Y."/>
            <person name="Zhan W."/>
            <person name="Jiang J."/>
            <person name="Wang Q."/>
            <person name="Zhang B."/>
            <person name="Ji P."/>
            <person name="Sakyi L.B."/>
            <person name="Cui X."/>
            <person name="Yuan T."/>
            <person name="Jiang B."/>
            <person name="Yang W."/>
            <person name="Lam T.T.-Y."/>
            <person name="Chang Q."/>
            <person name="Ding S."/>
            <person name="Wang X."/>
            <person name="Zhu J."/>
            <person name="Ruan X."/>
            <person name="Zhao L."/>
            <person name="Wei J."/>
            <person name="Que T."/>
            <person name="Du C."/>
            <person name="Cheng J."/>
            <person name="Dai P."/>
            <person name="Han X."/>
            <person name="Huang E."/>
            <person name="Gao Y."/>
            <person name="Liu J."/>
            <person name="Shao H."/>
            <person name="Ye R."/>
            <person name="Li L."/>
            <person name="Wei W."/>
            <person name="Wang X."/>
            <person name="Wang C."/>
            <person name="Yang T."/>
            <person name="Huo Q."/>
            <person name="Li W."/>
            <person name="Guo W."/>
            <person name="Chen H."/>
            <person name="Zhou L."/>
            <person name="Ni X."/>
            <person name="Tian J."/>
            <person name="Zhou Y."/>
            <person name="Sheng Y."/>
            <person name="Liu T."/>
            <person name="Pan Y."/>
            <person name="Xia L."/>
            <person name="Li J."/>
            <person name="Zhao F."/>
            <person name="Cao W."/>
        </authorList>
    </citation>
    <scope>NUCLEOTIDE SEQUENCE</scope>
    <source>
        <strain evidence="1">Hyas-2018</strain>
    </source>
</reference>
<evidence type="ECO:0000313" key="2">
    <source>
        <dbReference type="Proteomes" id="UP000821845"/>
    </source>
</evidence>
<organism evidence="1 2">
    <name type="scientific">Hyalomma asiaticum</name>
    <name type="common">Tick</name>
    <dbReference type="NCBI Taxonomy" id="266040"/>
    <lineage>
        <taxon>Eukaryota</taxon>
        <taxon>Metazoa</taxon>
        <taxon>Ecdysozoa</taxon>
        <taxon>Arthropoda</taxon>
        <taxon>Chelicerata</taxon>
        <taxon>Arachnida</taxon>
        <taxon>Acari</taxon>
        <taxon>Parasitiformes</taxon>
        <taxon>Ixodida</taxon>
        <taxon>Ixodoidea</taxon>
        <taxon>Ixodidae</taxon>
        <taxon>Hyalomminae</taxon>
        <taxon>Hyalomma</taxon>
    </lineage>
</organism>
<name>A0ACB7RLF4_HYAAI</name>
<sequence length="132" mass="15133">MQPVTGALIQKLVPRSVSHSGMRGSGTSINPNTHAYRDDRKKRPNSYGYPPRGSGNPYAATYQSPKRGHFQCRYCCRTFIYRTPFIAHEEAHVNDKRFRCCYCPESFITRQLLSIHLRVHKDDILEDCDGAL</sequence>
<gene>
    <name evidence="1" type="ORF">HPB50_018142</name>
</gene>
<comment type="caution">
    <text evidence="1">The sequence shown here is derived from an EMBL/GenBank/DDBJ whole genome shotgun (WGS) entry which is preliminary data.</text>
</comment>
<accession>A0ACB7RLF4</accession>
<keyword evidence="2" id="KW-1185">Reference proteome</keyword>
<proteinExistence type="predicted"/>